<dbReference type="EMBL" id="QLNQ01000020">
    <property type="protein sequence ID" value="RCK65650.1"/>
    <property type="molecule type" value="Genomic_DNA"/>
</dbReference>
<feature type="compositionally biased region" description="Basic and acidic residues" evidence="3">
    <location>
        <begin position="209"/>
        <end position="239"/>
    </location>
</feature>
<feature type="compositionally biased region" description="Basic and acidic residues" evidence="3">
    <location>
        <begin position="8"/>
        <end position="41"/>
    </location>
</feature>
<dbReference type="Pfam" id="PF00076">
    <property type="entry name" value="RRM_1"/>
    <property type="match status" value="3"/>
</dbReference>
<feature type="domain" description="RRM" evidence="4">
    <location>
        <begin position="373"/>
        <end position="450"/>
    </location>
</feature>
<dbReference type="PANTHER" id="PTHR23003">
    <property type="entry name" value="RNA RECOGNITION MOTIF RRM DOMAIN CONTAINING PROTEIN"/>
    <property type="match status" value="1"/>
</dbReference>
<dbReference type="Gene3D" id="3.30.70.330">
    <property type="match status" value="3"/>
</dbReference>
<dbReference type="PANTHER" id="PTHR23003:SF3">
    <property type="entry name" value="FI21236P1-RELATED"/>
    <property type="match status" value="1"/>
</dbReference>
<dbReference type="SUPFAM" id="SSF54928">
    <property type="entry name" value="RNA-binding domain, RBD"/>
    <property type="match status" value="2"/>
</dbReference>
<comment type="caution">
    <text evidence="5">The sequence shown here is derived from an EMBL/GenBank/DDBJ whole genome shotgun (WGS) entry which is preliminary data.</text>
</comment>
<feature type="region of interest" description="Disordered" evidence="3">
    <location>
        <begin position="315"/>
        <end position="366"/>
    </location>
</feature>
<reference evidence="5 6" key="1">
    <citation type="submission" date="2018-06" db="EMBL/GenBank/DDBJ databases">
        <title>Whole genome sequencing of Candida tropicalis (genome annotated by CSBL at Korea University).</title>
        <authorList>
            <person name="Ahn J."/>
        </authorList>
    </citation>
    <scope>NUCLEOTIDE SEQUENCE [LARGE SCALE GENOMIC DNA]</scope>
    <source>
        <strain evidence="5 6">ATCC 20962</strain>
    </source>
</reference>
<dbReference type="SMART" id="SM00360">
    <property type="entry name" value="RRM"/>
    <property type="match status" value="3"/>
</dbReference>
<dbReference type="GO" id="GO:0003677">
    <property type="term" value="F:DNA binding"/>
    <property type="evidence" value="ECO:0007669"/>
    <property type="project" value="UniProtKB-KW"/>
</dbReference>
<gene>
    <name evidence="5" type="primary">GBP2</name>
    <name evidence="5" type="ORF">Cantr_01369</name>
</gene>
<dbReference type="AlphaFoldDB" id="A0A367YIX2"/>
<proteinExistence type="predicted"/>
<evidence type="ECO:0000259" key="4">
    <source>
        <dbReference type="PROSITE" id="PS50102"/>
    </source>
</evidence>
<keyword evidence="1 2" id="KW-0694">RNA-binding</keyword>
<dbReference type="GO" id="GO:0005737">
    <property type="term" value="C:cytoplasm"/>
    <property type="evidence" value="ECO:0007669"/>
    <property type="project" value="TreeGrafter"/>
</dbReference>
<feature type="compositionally biased region" description="Basic and acidic residues" evidence="3">
    <location>
        <begin position="180"/>
        <end position="189"/>
    </location>
</feature>
<evidence type="ECO:0000256" key="3">
    <source>
        <dbReference type="SAM" id="MobiDB-lite"/>
    </source>
</evidence>
<feature type="region of interest" description="Disordered" evidence="3">
    <location>
        <begin position="180"/>
        <end position="244"/>
    </location>
</feature>
<dbReference type="Proteomes" id="UP000253472">
    <property type="component" value="Unassembled WGS sequence"/>
</dbReference>
<feature type="domain" description="RRM" evidence="4">
    <location>
        <begin position="247"/>
        <end position="324"/>
    </location>
</feature>
<dbReference type="InterPro" id="IPR012677">
    <property type="entry name" value="Nucleotide-bd_a/b_plait_sf"/>
</dbReference>
<organism evidence="5 6">
    <name type="scientific">Candida viswanathii</name>
    <dbReference type="NCBI Taxonomy" id="5486"/>
    <lineage>
        <taxon>Eukaryota</taxon>
        <taxon>Fungi</taxon>
        <taxon>Dikarya</taxon>
        <taxon>Ascomycota</taxon>
        <taxon>Saccharomycotina</taxon>
        <taxon>Pichiomycetes</taxon>
        <taxon>Debaryomycetaceae</taxon>
        <taxon>Candida/Lodderomyces clade</taxon>
        <taxon>Candida</taxon>
    </lineage>
</organism>
<dbReference type="InterPro" id="IPR050374">
    <property type="entry name" value="RRT5_SRSF_SR"/>
</dbReference>
<dbReference type="PROSITE" id="PS50102">
    <property type="entry name" value="RRM"/>
    <property type="match status" value="3"/>
</dbReference>
<feature type="domain" description="RRM" evidence="4">
    <location>
        <begin position="106"/>
        <end position="182"/>
    </location>
</feature>
<dbReference type="STRING" id="5486.A0A367YIX2"/>
<name>A0A367YIX2_9ASCO</name>
<keyword evidence="6" id="KW-1185">Reference proteome</keyword>
<feature type="region of interest" description="Disordered" evidence="3">
    <location>
        <begin position="1"/>
        <end position="86"/>
    </location>
</feature>
<dbReference type="OrthoDB" id="1049195at2759"/>
<dbReference type="GO" id="GO:0003729">
    <property type="term" value="F:mRNA binding"/>
    <property type="evidence" value="ECO:0007669"/>
    <property type="project" value="TreeGrafter"/>
</dbReference>
<dbReference type="InterPro" id="IPR035979">
    <property type="entry name" value="RBD_domain_sf"/>
</dbReference>
<keyword evidence="5" id="KW-0238">DNA-binding</keyword>
<dbReference type="GO" id="GO:0005634">
    <property type="term" value="C:nucleus"/>
    <property type="evidence" value="ECO:0007669"/>
    <property type="project" value="TreeGrafter"/>
</dbReference>
<evidence type="ECO:0000313" key="6">
    <source>
        <dbReference type="Proteomes" id="UP000253472"/>
    </source>
</evidence>
<evidence type="ECO:0000256" key="2">
    <source>
        <dbReference type="PROSITE-ProRule" id="PRU00176"/>
    </source>
</evidence>
<evidence type="ECO:0000313" key="5">
    <source>
        <dbReference type="EMBL" id="RCK65650.1"/>
    </source>
</evidence>
<evidence type="ECO:0000256" key="1">
    <source>
        <dbReference type="ARBA" id="ARBA00022884"/>
    </source>
</evidence>
<dbReference type="InterPro" id="IPR000504">
    <property type="entry name" value="RRM_dom"/>
</dbReference>
<dbReference type="FunFam" id="3.30.70.330:FF:000362">
    <property type="entry name" value="GBP2p Poly(A+) RNA-binding protein"/>
    <property type="match status" value="1"/>
</dbReference>
<accession>A0A367YIX2</accession>
<protein>
    <submittedName>
        <fullName evidence="5">Single-strand telomeric DNA-binding protein GBP2</fullName>
    </submittedName>
</protein>
<sequence length="454" mass="51067">MEGMDIDDYSRDRSRSPVRDAEPNRDRSPIRERSPIRDRSENSSYSRDSYSSRRDYGSRSSRSTYDNRGSRDFGRGSGGSSYRGRDYDRAANDAEYRSKTERNFDNSIFIGNIPFDATSRDIEDIFKHDFSIVRADIVTNRGESRGMATVEFKSKDDVRDAISKFDRYDYRGREIFVRQDYPPPEKKNDFGPPRGRGRTYDSRASGGRYGDRYGERDRYRGGDRYGDRDRFGGGGRRDNAVPTKPGTEVFVGNLPFSINWQALKDLMRDAGEVVRADVRLDSFGRSRGFGTVVFNTEEEAAKAVEMFQGYELEGRKLDTRPGRGATGSSSSYERDSYRGSAAGGLGGDSRPAAPVNKNSEFTEGVSGLGEKSDTIYVENLPFVTQNDDLYELFDTVGRTTKAEIQYGADGRPSGNAVVQFEIADFAESAILQLDKYNYGGRDLHISYARRGESV</sequence>